<dbReference type="AlphaFoldDB" id="A0A1D3RW46"/>
<feature type="domain" description="Partial AB-hydrolase lipase" evidence="5">
    <location>
        <begin position="72"/>
        <end position="125"/>
    </location>
</feature>
<evidence type="ECO:0000259" key="4">
    <source>
        <dbReference type="Pfam" id="PF00561"/>
    </source>
</evidence>
<evidence type="ECO:0000256" key="2">
    <source>
        <dbReference type="ARBA" id="ARBA00023098"/>
    </source>
</evidence>
<evidence type="ECO:0000259" key="5">
    <source>
        <dbReference type="Pfam" id="PF04083"/>
    </source>
</evidence>
<evidence type="ECO:0000313" key="6">
    <source>
        <dbReference type="EMBL" id="SCN60461.1"/>
    </source>
</evidence>
<feature type="region of interest" description="Disordered" evidence="3">
    <location>
        <begin position="194"/>
        <end position="309"/>
    </location>
</feature>
<dbReference type="SUPFAM" id="SSF53474">
    <property type="entry name" value="alpha/beta-Hydrolases"/>
    <property type="match status" value="1"/>
</dbReference>
<dbReference type="OrthoDB" id="8040642at2759"/>
<feature type="compositionally biased region" description="Basic residues" evidence="3">
    <location>
        <begin position="198"/>
        <end position="208"/>
    </location>
</feature>
<proteinExistence type="predicted"/>
<evidence type="ECO:0000256" key="1">
    <source>
        <dbReference type="ARBA" id="ARBA00022963"/>
    </source>
</evidence>
<dbReference type="InterPro" id="IPR029058">
    <property type="entry name" value="AB_hydrolase_fold"/>
</dbReference>
<dbReference type="InterPro" id="IPR000073">
    <property type="entry name" value="AB_hydrolase_1"/>
</dbReference>
<dbReference type="GO" id="GO:0016042">
    <property type="term" value="P:lipid catabolic process"/>
    <property type="evidence" value="ECO:0007669"/>
    <property type="project" value="UniProtKB-KW"/>
</dbReference>
<dbReference type="GO" id="GO:0016787">
    <property type="term" value="F:hydrolase activity"/>
    <property type="evidence" value="ECO:0007669"/>
    <property type="project" value="UniProtKB-KW"/>
</dbReference>
<dbReference type="PANTHER" id="PTHR11005">
    <property type="entry name" value="LYSOSOMAL ACID LIPASE-RELATED"/>
    <property type="match status" value="1"/>
</dbReference>
<accession>A0A1D3RW46</accession>
<feature type="compositionally biased region" description="Polar residues" evidence="3">
    <location>
        <begin position="237"/>
        <end position="252"/>
    </location>
</feature>
<feature type="domain" description="AB hydrolase-1" evidence="4">
    <location>
        <begin position="369"/>
        <end position="584"/>
    </location>
</feature>
<feature type="compositionally biased region" description="Basic and acidic residues" evidence="3">
    <location>
        <begin position="209"/>
        <end position="218"/>
    </location>
</feature>
<dbReference type="Proteomes" id="UP000195879">
    <property type="component" value="Chromosome 9"/>
</dbReference>
<dbReference type="Pfam" id="PF04083">
    <property type="entry name" value="Abhydro_lipase"/>
    <property type="match status" value="1"/>
</dbReference>
<sequence>MALNTLNDGLPIANANITPMFNEAQNDSYDLDFINEDSYDDDWRKPLPYDLFNKLGDLDDMERAVLEVTDGDYKVEKHHVYTVDGYKLNLYHIVESDKNYTPLKKKIPKKGVFCIGHALMESSINAISGGYNSLPFKLFFKNYDIWLCNNRGNYLTEYVGKKYAMKKNLEQYTIEDLRDIGFDENAYSESLEHEVGNLKKKKKKKKLKKNDSKSKKNNQDQPNLTKKKSHKNKKETGNTNLQQKTTQNCQSNEDGKEPIIGETSKSGIKKQDNLASSAEENVENVENDENAENVENVENVENDENAENAENDEVTNLESMLENNNLFDSCDIDIKKIYELAGITEEDLKYLDDMKKKDIEENINETDEWTFEDMGKKDIPAIIKYIKTKTKQDKIKYIGISQGSISFLVGACVNPYVNNSIDRCYLMSLPIILWKKSDIFFALKVFINISKHFKTIVKLRKYAMDHIPKKLHKRCIIDLSHYITSNVLKFVRSDPYNKDIYYLNTPSGSNSDANMQKWLSSFNKEEPVTDIFEKNNKQCTIPICLIYGDKDCLVDSSSSIEYMQEIFQNNELKIIKNSEWSHLDPMVADTDDIIFSHIMKDMKNDNSQKKKKLI</sequence>
<dbReference type="InterPro" id="IPR006693">
    <property type="entry name" value="AB_hydrolase_lipase"/>
</dbReference>
<organism evidence="6 7">
    <name type="scientific">Plasmodium chabaudi adami</name>
    <dbReference type="NCBI Taxonomy" id="5826"/>
    <lineage>
        <taxon>Eukaryota</taxon>
        <taxon>Sar</taxon>
        <taxon>Alveolata</taxon>
        <taxon>Apicomplexa</taxon>
        <taxon>Aconoidasida</taxon>
        <taxon>Haemosporida</taxon>
        <taxon>Plasmodiidae</taxon>
        <taxon>Plasmodium</taxon>
        <taxon>Plasmodium (Vinckeia)</taxon>
    </lineage>
</organism>
<evidence type="ECO:0000313" key="7">
    <source>
        <dbReference type="Proteomes" id="UP000195879"/>
    </source>
</evidence>
<keyword evidence="2" id="KW-0443">Lipid metabolism</keyword>
<feature type="compositionally biased region" description="Acidic residues" evidence="3">
    <location>
        <begin position="298"/>
        <end position="309"/>
    </location>
</feature>
<evidence type="ECO:0000256" key="3">
    <source>
        <dbReference type="SAM" id="MobiDB-lite"/>
    </source>
</evidence>
<gene>
    <name evidence="6" type="ORF">PCHDK_000206400</name>
</gene>
<feature type="compositionally biased region" description="Acidic residues" evidence="3">
    <location>
        <begin position="280"/>
        <end position="292"/>
    </location>
</feature>
<name>A0A1D3RW46_PLACE</name>
<dbReference type="Pfam" id="PF00561">
    <property type="entry name" value="Abhydrolase_1"/>
    <property type="match status" value="1"/>
</dbReference>
<reference evidence="6 7" key="1">
    <citation type="submission" date="2016-08" db="EMBL/GenBank/DDBJ databases">
        <authorList>
            <consortium name="Pathogen Informatics"/>
        </authorList>
    </citation>
    <scope>NUCLEOTIDE SEQUENCE [LARGE SCALE GENOMIC DNA]</scope>
    <source>
        <strain evidence="6 7">DK</strain>
    </source>
</reference>
<keyword evidence="6" id="KW-0378">Hydrolase</keyword>
<keyword evidence="1" id="KW-0442">Lipid degradation</keyword>
<dbReference type="Gene3D" id="3.40.50.1820">
    <property type="entry name" value="alpha/beta hydrolase"/>
    <property type="match status" value="2"/>
</dbReference>
<protein>
    <submittedName>
        <fullName evidence="6">Steryl ester hydrolase, putative</fullName>
    </submittedName>
</protein>
<dbReference type="EMBL" id="LT608203">
    <property type="protein sequence ID" value="SCN60461.1"/>
    <property type="molecule type" value="Genomic_DNA"/>
</dbReference>